<evidence type="ECO:0000313" key="2">
    <source>
        <dbReference type="EMBL" id="ANS52407.1"/>
    </source>
</evidence>
<dbReference type="Proteomes" id="UP000092743">
    <property type="component" value="Plasmid p101287"/>
</dbReference>
<dbReference type="SUPFAM" id="SSF47413">
    <property type="entry name" value="lambda repressor-like DNA-binding domains"/>
    <property type="match status" value="1"/>
</dbReference>
<geneLocation type="plasmid" evidence="2 3">
    <name>p101287</name>
</geneLocation>
<proteinExistence type="predicted"/>
<keyword evidence="2" id="KW-0614">Plasmid</keyword>
<dbReference type="AlphaFoldDB" id="A0A9W3SJR3"/>
<dbReference type="SMART" id="SM00530">
    <property type="entry name" value="HTH_XRE"/>
    <property type="match status" value="1"/>
</dbReference>
<reference evidence="2 3" key="1">
    <citation type="submission" date="2016-04" db="EMBL/GenBank/DDBJ databases">
        <title>High quality genome of the nematocidal Bacillus thuringiensis MYBT18246.</title>
        <authorList>
            <person name="Hollensteiner J."/>
            <person name="Poehlein A."/>
            <person name="Sproeer C."/>
            <person name="Bunk B."/>
            <person name="Rosenstiel P."/>
            <person name="Schulenburg H."/>
            <person name="Liesegang H."/>
        </authorList>
    </citation>
    <scope>NUCLEOTIDE SEQUENCE [LARGE SCALE GENOMIC DNA]</scope>
    <source>
        <strain evidence="2 3">MYBT18246</strain>
        <plasmid evidence="2 3">p101287</plasmid>
    </source>
</reference>
<evidence type="ECO:0000313" key="3">
    <source>
        <dbReference type="Proteomes" id="UP000092743"/>
    </source>
</evidence>
<protein>
    <recommendedName>
        <fullName evidence="1">HTH cro/C1-type domain-containing protein</fullName>
    </recommendedName>
</protein>
<dbReference type="EMBL" id="CP015356">
    <property type="protein sequence ID" value="ANS52407.1"/>
    <property type="molecule type" value="Genomic_DNA"/>
</dbReference>
<dbReference type="CDD" id="cd00093">
    <property type="entry name" value="HTH_XRE"/>
    <property type="match status" value="1"/>
</dbReference>
<dbReference type="PROSITE" id="PS50943">
    <property type="entry name" value="HTH_CROC1"/>
    <property type="match status" value="1"/>
</dbReference>
<accession>A0A9W3SJR3</accession>
<feature type="domain" description="HTH cro/C1-type" evidence="1">
    <location>
        <begin position="4"/>
        <end position="58"/>
    </location>
</feature>
<dbReference type="GO" id="GO:0003677">
    <property type="term" value="F:DNA binding"/>
    <property type="evidence" value="ECO:0007669"/>
    <property type="project" value="InterPro"/>
</dbReference>
<organism evidence="2 3">
    <name type="scientific">Bacillus thuringiensis</name>
    <dbReference type="NCBI Taxonomy" id="1428"/>
    <lineage>
        <taxon>Bacteria</taxon>
        <taxon>Bacillati</taxon>
        <taxon>Bacillota</taxon>
        <taxon>Bacilli</taxon>
        <taxon>Bacillales</taxon>
        <taxon>Bacillaceae</taxon>
        <taxon>Bacillus</taxon>
        <taxon>Bacillus cereus group</taxon>
    </lineage>
</organism>
<name>A0A9W3SJR3_BACTU</name>
<dbReference type="Gene3D" id="1.10.260.40">
    <property type="entry name" value="lambda repressor-like DNA-binding domains"/>
    <property type="match status" value="1"/>
</dbReference>
<gene>
    <name evidence="2" type="ORF">BT246_71170</name>
</gene>
<dbReference type="Pfam" id="PF01381">
    <property type="entry name" value="HTH_3"/>
    <property type="match status" value="1"/>
</dbReference>
<dbReference type="InterPro" id="IPR010982">
    <property type="entry name" value="Lambda_DNA-bd_dom_sf"/>
</dbReference>
<sequence>MTKLREIRETKSISAKSIAIACNVPLTTVYDVETGRKSVLAQRAQKIAEFLDEPLDQLFIPAYYRAKAT</sequence>
<dbReference type="RefSeq" id="WP_065487111.1">
    <property type="nucleotide sequence ID" value="NZ_CP015356.1"/>
</dbReference>
<dbReference type="InterPro" id="IPR001387">
    <property type="entry name" value="Cro/C1-type_HTH"/>
</dbReference>
<evidence type="ECO:0000259" key="1">
    <source>
        <dbReference type="PROSITE" id="PS50943"/>
    </source>
</evidence>